<accession>L9L4T4</accession>
<keyword evidence="3" id="KW-0687">Ribonucleoprotein</keyword>
<evidence type="ECO:0000256" key="5">
    <source>
        <dbReference type="SAM" id="MobiDB-lite"/>
    </source>
</evidence>
<evidence type="ECO:0000313" key="6">
    <source>
        <dbReference type="EMBL" id="ELW69759.1"/>
    </source>
</evidence>
<dbReference type="EMBL" id="KB320522">
    <property type="protein sequence ID" value="ELW69759.1"/>
    <property type="molecule type" value="Genomic_DNA"/>
</dbReference>
<evidence type="ECO:0000256" key="1">
    <source>
        <dbReference type="ARBA" id="ARBA00008431"/>
    </source>
</evidence>
<protein>
    <recommendedName>
        <fullName evidence="4">60S ribosomal protein L32</fullName>
    </recommendedName>
</protein>
<dbReference type="InterPro" id="IPR001515">
    <property type="entry name" value="Ribosomal_eL32"/>
</dbReference>
<dbReference type="SUPFAM" id="SSF52042">
    <property type="entry name" value="Ribosomal protein L32e"/>
    <property type="match status" value="1"/>
</dbReference>
<reference evidence="7" key="1">
    <citation type="submission" date="2012-07" db="EMBL/GenBank/DDBJ databases">
        <title>Genome of the Chinese tree shrew, a rising model animal genetically related to primates.</title>
        <authorList>
            <person name="Zhang G."/>
            <person name="Fan Y."/>
            <person name="Yao Y."/>
            <person name="Huang Z."/>
        </authorList>
    </citation>
    <scope>NUCLEOTIDE SEQUENCE [LARGE SCALE GENOMIC DNA]</scope>
</reference>
<dbReference type="KEGG" id="tup:106734405"/>
<proteinExistence type="inferred from homology"/>
<feature type="compositionally biased region" description="Basic residues" evidence="5">
    <location>
        <begin position="112"/>
        <end position="122"/>
    </location>
</feature>
<keyword evidence="2 6" id="KW-0689">Ribosomal protein</keyword>
<dbReference type="GO" id="GO:0022625">
    <property type="term" value="C:cytosolic large ribosomal subunit"/>
    <property type="evidence" value="ECO:0007669"/>
    <property type="project" value="TreeGrafter"/>
</dbReference>
<evidence type="ECO:0000256" key="4">
    <source>
        <dbReference type="ARBA" id="ARBA00035335"/>
    </source>
</evidence>
<dbReference type="PANTHER" id="PTHR23413:SF1">
    <property type="entry name" value="RIBOSOMAL PROTEIN L32"/>
    <property type="match status" value="1"/>
</dbReference>
<dbReference type="Proteomes" id="UP000011518">
    <property type="component" value="Unassembled WGS sequence"/>
</dbReference>
<name>L9L4T4_TUPCH</name>
<dbReference type="GO" id="GO:0006412">
    <property type="term" value="P:translation"/>
    <property type="evidence" value="ECO:0007669"/>
    <property type="project" value="InterPro"/>
</dbReference>
<dbReference type="PANTHER" id="PTHR23413">
    <property type="entry name" value="60S RIBOSOMAL PROTEIN L32 AND DNA-DIRECTED RNA POLYMERASE II, SUBUNIT N"/>
    <property type="match status" value="1"/>
</dbReference>
<organism evidence="6 7">
    <name type="scientific">Tupaia chinensis</name>
    <name type="common">Chinese tree shrew</name>
    <name type="synonym">Tupaia belangeri chinensis</name>
    <dbReference type="NCBI Taxonomy" id="246437"/>
    <lineage>
        <taxon>Eukaryota</taxon>
        <taxon>Metazoa</taxon>
        <taxon>Chordata</taxon>
        <taxon>Craniata</taxon>
        <taxon>Vertebrata</taxon>
        <taxon>Euteleostomi</taxon>
        <taxon>Mammalia</taxon>
        <taxon>Eutheria</taxon>
        <taxon>Euarchontoglires</taxon>
        <taxon>Scandentia</taxon>
        <taxon>Tupaiidae</taxon>
        <taxon>Tupaia</taxon>
    </lineage>
</organism>
<evidence type="ECO:0000313" key="7">
    <source>
        <dbReference type="Proteomes" id="UP000011518"/>
    </source>
</evidence>
<sequence length="122" mass="14495">MASPLVKPKIIKKVHLATFRRYVEIKCTWKKTRDIDKVHKRFKDQILMLTTGHREQQENKAPCCPVASRTSKELEVLQMWNKLYCAGIIHNISSKNRKTLWKEQPSWPQNHHSQHQAAQRRK</sequence>
<dbReference type="SMART" id="SM01393">
    <property type="entry name" value="Ribosomal_L32e"/>
    <property type="match status" value="1"/>
</dbReference>
<gene>
    <name evidence="6" type="ORF">TREES_T100007108</name>
</gene>
<dbReference type="GO" id="GO:0003735">
    <property type="term" value="F:structural constituent of ribosome"/>
    <property type="evidence" value="ECO:0007669"/>
    <property type="project" value="InterPro"/>
</dbReference>
<dbReference type="InterPro" id="IPR036351">
    <property type="entry name" value="Ribosomal_eL32_sf"/>
</dbReference>
<evidence type="ECO:0000256" key="2">
    <source>
        <dbReference type="ARBA" id="ARBA00022980"/>
    </source>
</evidence>
<dbReference type="InParanoid" id="L9L4T4"/>
<dbReference type="STRING" id="246437.L9L4T4"/>
<dbReference type="AlphaFoldDB" id="L9L4T4"/>
<evidence type="ECO:0000256" key="3">
    <source>
        <dbReference type="ARBA" id="ARBA00023274"/>
    </source>
</evidence>
<comment type="similarity">
    <text evidence="1">Belongs to the eukaryotic ribosomal protein eL32 family.</text>
</comment>
<dbReference type="OrthoDB" id="268693at2759"/>
<feature type="region of interest" description="Disordered" evidence="5">
    <location>
        <begin position="100"/>
        <end position="122"/>
    </location>
</feature>
<keyword evidence="7" id="KW-1185">Reference proteome</keyword>
<dbReference type="Pfam" id="PF01655">
    <property type="entry name" value="Ribosomal_L32e"/>
    <property type="match status" value="1"/>
</dbReference>
<reference evidence="7" key="2">
    <citation type="journal article" date="2013" name="Nat. Commun.">
        <title>Genome of the Chinese tree shrew.</title>
        <authorList>
            <person name="Fan Y."/>
            <person name="Huang Z.Y."/>
            <person name="Cao C.C."/>
            <person name="Chen C.S."/>
            <person name="Chen Y.X."/>
            <person name="Fan D.D."/>
            <person name="He J."/>
            <person name="Hou H.L."/>
            <person name="Hu L."/>
            <person name="Hu X.T."/>
            <person name="Jiang X.T."/>
            <person name="Lai R."/>
            <person name="Lang Y.S."/>
            <person name="Liang B."/>
            <person name="Liao S.G."/>
            <person name="Mu D."/>
            <person name="Ma Y.Y."/>
            <person name="Niu Y.Y."/>
            <person name="Sun X.Q."/>
            <person name="Xia J.Q."/>
            <person name="Xiao J."/>
            <person name="Xiong Z.Q."/>
            <person name="Xu L."/>
            <person name="Yang L."/>
            <person name="Zhang Y."/>
            <person name="Zhao W."/>
            <person name="Zhao X.D."/>
            <person name="Zheng Y.T."/>
            <person name="Zhou J.M."/>
            <person name="Zhu Y.B."/>
            <person name="Zhang G.J."/>
            <person name="Wang J."/>
            <person name="Yao Y.G."/>
        </authorList>
    </citation>
    <scope>NUCLEOTIDE SEQUENCE [LARGE SCALE GENOMIC DNA]</scope>
</reference>